<organism evidence="2 3">
    <name type="scientific">Serinibacter salmoneus</name>
    <dbReference type="NCBI Taxonomy" id="556530"/>
    <lineage>
        <taxon>Bacteria</taxon>
        <taxon>Bacillati</taxon>
        <taxon>Actinomycetota</taxon>
        <taxon>Actinomycetes</taxon>
        <taxon>Micrococcales</taxon>
        <taxon>Beutenbergiaceae</taxon>
        <taxon>Serinibacter</taxon>
    </lineage>
</organism>
<protein>
    <submittedName>
        <fullName evidence="2">Uncharacterized protein DUF4244</fullName>
    </submittedName>
</protein>
<evidence type="ECO:0000313" key="2">
    <source>
        <dbReference type="EMBL" id="PFG20697.1"/>
    </source>
</evidence>
<keyword evidence="3" id="KW-1185">Reference proteome</keyword>
<feature type="transmembrane region" description="Helical" evidence="1">
    <location>
        <begin position="29"/>
        <end position="47"/>
    </location>
</feature>
<keyword evidence="1" id="KW-0812">Transmembrane</keyword>
<proteinExistence type="predicted"/>
<reference evidence="2 3" key="1">
    <citation type="submission" date="2017-10" db="EMBL/GenBank/DDBJ databases">
        <title>Sequencing the genomes of 1000 actinobacteria strains.</title>
        <authorList>
            <person name="Klenk H.-P."/>
        </authorList>
    </citation>
    <scope>NUCLEOTIDE SEQUENCE [LARGE SCALE GENOMIC DNA]</scope>
    <source>
        <strain evidence="2 3">DSM 21801</strain>
    </source>
</reference>
<dbReference type="Pfam" id="PF14029">
    <property type="entry name" value="DUF4244"/>
    <property type="match status" value="1"/>
</dbReference>
<gene>
    <name evidence="2" type="ORF">ATL40_2307</name>
</gene>
<dbReference type="Proteomes" id="UP000224915">
    <property type="component" value="Unassembled WGS sequence"/>
</dbReference>
<sequence length="66" mass="6978">MPGTASSSESQRAALLVNLVAPCGRRVRLIPITAAAVAFAGLLLVIMRSDEVRGMLMGIIREALSR</sequence>
<evidence type="ECO:0000256" key="1">
    <source>
        <dbReference type="SAM" id="Phobius"/>
    </source>
</evidence>
<evidence type="ECO:0000313" key="3">
    <source>
        <dbReference type="Proteomes" id="UP000224915"/>
    </source>
</evidence>
<dbReference type="EMBL" id="PDJD01000001">
    <property type="protein sequence ID" value="PFG20697.1"/>
    <property type="molecule type" value="Genomic_DNA"/>
</dbReference>
<name>A0A2A9D1X5_9MICO</name>
<dbReference type="AlphaFoldDB" id="A0A2A9D1X5"/>
<keyword evidence="1" id="KW-1133">Transmembrane helix</keyword>
<accession>A0A2A9D1X5</accession>
<comment type="caution">
    <text evidence="2">The sequence shown here is derived from an EMBL/GenBank/DDBJ whole genome shotgun (WGS) entry which is preliminary data.</text>
</comment>
<keyword evidence="1" id="KW-0472">Membrane</keyword>
<dbReference type="InterPro" id="IPR025338">
    <property type="entry name" value="DUF4244"/>
</dbReference>